<dbReference type="SMART" id="SM00322">
    <property type="entry name" value="KH"/>
    <property type="match status" value="1"/>
</dbReference>
<evidence type="ECO:0000256" key="6">
    <source>
        <dbReference type="ARBA" id="ARBA00022723"/>
    </source>
</evidence>
<dbReference type="OrthoDB" id="10021397at2759"/>
<keyword evidence="11" id="KW-0007">Acetylation</keyword>
<reference evidence="22" key="1">
    <citation type="submission" date="2021-06" db="EMBL/GenBank/DDBJ databases">
        <authorList>
            <person name="Hodson N. C."/>
            <person name="Mongue J. A."/>
            <person name="Jaron S. K."/>
        </authorList>
    </citation>
    <scope>NUCLEOTIDE SEQUENCE</scope>
</reference>
<feature type="compositionally biased region" description="Low complexity" evidence="20">
    <location>
        <begin position="77"/>
        <end position="86"/>
    </location>
</feature>
<feature type="compositionally biased region" description="Basic and acidic residues" evidence="20">
    <location>
        <begin position="1"/>
        <end position="17"/>
    </location>
</feature>
<dbReference type="AlphaFoldDB" id="A0A8J2JXJ4"/>
<keyword evidence="3" id="KW-0678">Repressor</keyword>
<dbReference type="EMBL" id="CAJVCH010176328">
    <property type="protein sequence ID" value="CAG7729308.1"/>
    <property type="molecule type" value="Genomic_DNA"/>
</dbReference>
<evidence type="ECO:0000256" key="18">
    <source>
        <dbReference type="PROSITE-ProRule" id="PRU00117"/>
    </source>
</evidence>
<dbReference type="Proteomes" id="UP000708208">
    <property type="component" value="Unassembled WGS sequence"/>
</dbReference>
<feature type="compositionally biased region" description="Low complexity" evidence="20">
    <location>
        <begin position="52"/>
        <end position="61"/>
    </location>
</feature>
<keyword evidence="14 19" id="KW-0508">mRNA splicing</keyword>
<evidence type="ECO:0000256" key="12">
    <source>
        <dbReference type="ARBA" id="ARBA00023015"/>
    </source>
</evidence>
<comment type="subcellular location">
    <subcellularLocation>
        <location evidence="1 19">Nucleus</location>
    </subcellularLocation>
</comment>
<evidence type="ECO:0000256" key="2">
    <source>
        <dbReference type="ARBA" id="ARBA00010382"/>
    </source>
</evidence>
<evidence type="ECO:0000256" key="19">
    <source>
        <dbReference type="RuleBase" id="RU367126"/>
    </source>
</evidence>
<evidence type="ECO:0000256" key="13">
    <source>
        <dbReference type="ARBA" id="ARBA00023163"/>
    </source>
</evidence>
<keyword evidence="6 19" id="KW-0479">Metal-binding</keyword>
<evidence type="ECO:0000256" key="1">
    <source>
        <dbReference type="ARBA" id="ARBA00004123"/>
    </source>
</evidence>
<keyword evidence="23" id="KW-1185">Reference proteome</keyword>
<name>A0A8J2JXJ4_9HEXA</name>
<feature type="region of interest" description="Disordered" evidence="20">
    <location>
        <begin position="184"/>
        <end position="209"/>
    </location>
</feature>
<dbReference type="InterPro" id="IPR055256">
    <property type="entry name" value="KH_1_KHDC4/BBP-like"/>
</dbReference>
<dbReference type="Pfam" id="PF22675">
    <property type="entry name" value="KH-I_KHDC4-BBP"/>
    <property type="match status" value="1"/>
</dbReference>
<dbReference type="PANTHER" id="PTHR11208">
    <property type="entry name" value="RNA-BINDING PROTEIN RELATED"/>
    <property type="match status" value="1"/>
</dbReference>
<dbReference type="InterPro" id="IPR032570">
    <property type="entry name" value="SF1-HH"/>
</dbReference>
<dbReference type="GO" id="GO:0005681">
    <property type="term" value="C:spliceosomal complex"/>
    <property type="evidence" value="ECO:0007669"/>
    <property type="project" value="UniProtKB-KW"/>
</dbReference>
<comment type="function">
    <text evidence="16">Necessary for the ATP-dependent first step of spliceosome assembly. Binds to the intron branch point sequence (BPS) 5'-UACUAAC-3' of the pre-mRNA. May act as transcription repressor.</text>
</comment>
<evidence type="ECO:0000256" key="20">
    <source>
        <dbReference type="SAM" id="MobiDB-lite"/>
    </source>
</evidence>
<evidence type="ECO:0000256" key="11">
    <source>
        <dbReference type="ARBA" id="ARBA00022990"/>
    </source>
</evidence>
<comment type="function">
    <text evidence="19">Necessary for the splicing of pre-mRNA. Has a role in the recognition of the branch site (5'-UACUAAC-3'), the pyrimidine tract and the 3'-splice site at the 3'-end of introns.</text>
</comment>
<dbReference type="Pfam" id="PF00098">
    <property type="entry name" value="zf-CCHC"/>
    <property type="match status" value="1"/>
</dbReference>
<organism evidence="22 23">
    <name type="scientific">Allacma fusca</name>
    <dbReference type="NCBI Taxonomy" id="39272"/>
    <lineage>
        <taxon>Eukaryota</taxon>
        <taxon>Metazoa</taxon>
        <taxon>Ecdysozoa</taxon>
        <taxon>Arthropoda</taxon>
        <taxon>Hexapoda</taxon>
        <taxon>Collembola</taxon>
        <taxon>Symphypleona</taxon>
        <taxon>Sminthuridae</taxon>
        <taxon>Allacma</taxon>
    </lineage>
</organism>
<feature type="compositionally biased region" description="Basic residues" evidence="20">
    <location>
        <begin position="131"/>
        <end position="140"/>
    </location>
</feature>
<dbReference type="GO" id="GO:0005654">
    <property type="term" value="C:nucleoplasm"/>
    <property type="evidence" value="ECO:0007669"/>
    <property type="project" value="UniProtKB-ARBA"/>
</dbReference>
<feature type="compositionally biased region" description="Low complexity" evidence="20">
    <location>
        <begin position="30"/>
        <end position="44"/>
    </location>
</feature>
<keyword evidence="5 19" id="KW-0507">mRNA processing</keyword>
<keyword evidence="8 17" id="KW-0863">Zinc-finger</keyword>
<evidence type="ECO:0000256" key="16">
    <source>
        <dbReference type="ARBA" id="ARBA00055181"/>
    </source>
</evidence>
<evidence type="ECO:0000256" key="8">
    <source>
        <dbReference type="ARBA" id="ARBA00022771"/>
    </source>
</evidence>
<gene>
    <name evidence="22" type="ORF">AFUS01_LOCUS18033</name>
</gene>
<dbReference type="GO" id="GO:0003729">
    <property type="term" value="F:mRNA binding"/>
    <property type="evidence" value="ECO:0007669"/>
    <property type="project" value="TreeGrafter"/>
</dbReference>
<comment type="caution">
    <text evidence="22">The sequence shown here is derived from an EMBL/GenBank/DDBJ whole genome shotgun (WGS) entry which is preliminary data.</text>
</comment>
<feature type="region of interest" description="Disordered" evidence="20">
    <location>
        <begin position="106"/>
        <end position="156"/>
    </location>
</feature>
<evidence type="ECO:0000256" key="14">
    <source>
        <dbReference type="ARBA" id="ARBA00023187"/>
    </source>
</evidence>
<dbReference type="InterPro" id="IPR045071">
    <property type="entry name" value="BBP-like"/>
</dbReference>
<dbReference type="InterPro" id="IPR001878">
    <property type="entry name" value="Znf_CCHC"/>
</dbReference>
<evidence type="ECO:0000313" key="22">
    <source>
        <dbReference type="EMBL" id="CAG7729308.1"/>
    </source>
</evidence>
<dbReference type="GO" id="GO:0008270">
    <property type="term" value="F:zinc ion binding"/>
    <property type="evidence" value="ECO:0007669"/>
    <property type="project" value="UniProtKB-UniRule"/>
</dbReference>
<feature type="compositionally biased region" description="Low complexity" evidence="20">
    <location>
        <begin position="489"/>
        <end position="504"/>
    </location>
</feature>
<feature type="compositionally biased region" description="Pro residues" evidence="20">
    <location>
        <begin position="539"/>
        <end position="564"/>
    </location>
</feature>
<keyword evidence="12" id="KW-0805">Transcription regulation</keyword>
<sequence length="622" mass="66794">MGKSSDHRSDVRERVTDANKTPLGKGGFFSGSKPSGSASLLKPSYMGGNEYSSSSSSSSSSMTTTFSNLSHHIPGVSYSSGSHNSSKQAADYSMWSESDIGNYLKASKHASKRDMDDSDGNSGDGDSNRRSRDRRRKRSRWMGSTDEKAVIPGMPTILPSDLNADQQEAYIAQLQIEELSRKLRSGDLGIPPNPEDRSPSPEPIYGTDGKRLNTREYRTRKKLEEDRHKLITRLLQLNPDYKPPADYRAPIVKIVDRVAIPQEEHPEINFVGLLIGPRGNTLKGLEKDTGAKIIIRGKGSVKEGKVGGKAGHPLPGEDEPLHAYVTSNSPDAVKKACEKIKEIIRQGIDMPESQNDLRKNQLRELALLNGTLREGEGPKCSNCGSTTHRTWHCPDKPNVTNSVICTVCGGAGHIAKDCRMKRPGAGGPPVVNFNEKAKIDEEYMSLMAELGEGPPDEPRGPKNNFKSSGSHNLFDKPSAPKAILPSQPPSNSNPSPVTSNVVSSKGPPMMPPLPMGNSSAPVPPPGISNFPGSGWSPLNQPPPPGGPPPPSSWGFPPAYPPAPPMGGQQWSQWSPQPPVPAPPGSHLPPPPGMYWPQGSGNFGMTPPPPPPDTNQPPPPPPS</sequence>
<protein>
    <recommendedName>
        <fullName evidence="19">Branchpoint-bridging protein</fullName>
    </recommendedName>
</protein>
<dbReference type="InterPro" id="IPR004087">
    <property type="entry name" value="KH_dom"/>
</dbReference>
<dbReference type="CDD" id="cd22382">
    <property type="entry name" value="KH-I_SF1"/>
    <property type="match status" value="1"/>
</dbReference>
<keyword evidence="15 19" id="KW-0539">Nucleus</keyword>
<dbReference type="GO" id="GO:0000398">
    <property type="term" value="P:mRNA splicing, via spliceosome"/>
    <property type="evidence" value="ECO:0007669"/>
    <property type="project" value="UniProtKB-UniRule"/>
</dbReference>
<dbReference type="FunFam" id="3.30.1370.10:FF:000016">
    <property type="entry name" value="Putative splicing factor 1"/>
    <property type="match status" value="1"/>
</dbReference>
<dbReference type="GO" id="GO:0045131">
    <property type="term" value="F:pre-mRNA branch point binding"/>
    <property type="evidence" value="ECO:0007669"/>
    <property type="project" value="UniProtKB-UniRule"/>
</dbReference>
<feature type="domain" description="CCHC-type" evidence="21">
    <location>
        <begin position="405"/>
        <end position="419"/>
    </location>
</feature>
<feature type="region of interest" description="Disordered" evidence="20">
    <location>
        <begin position="449"/>
        <end position="622"/>
    </location>
</feature>
<dbReference type="SMART" id="SM00343">
    <property type="entry name" value="ZnF_C2HC"/>
    <property type="match status" value="2"/>
</dbReference>
<keyword evidence="9 19" id="KW-0862">Zinc</keyword>
<keyword evidence="7 19" id="KW-0747">Spliceosome</keyword>
<dbReference type="FunFam" id="4.10.60.10:FF:000031">
    <property type="entry name" value="splicing factor 1"/>
    <property type="match status" value="1"/>
</dbReference>
<keyword evidence="10 18" id="KW-0694">RNA-binding</keyword>
<evidence type="ECO:0000256" key="15">
    <source>
        <dbReference type="ARBA" id="ARBA00023242"/>
    </source>
</evidence>
<keyword evidence="4" id="KW-0597">Phosphoprotein</keyword>
<evidence type="ECO:0000259" key="21">
    <source>
        <dbReference type="PROSITE" id="PS50158"/>
    </source>
</evidence>
<dbReference type="PROSITE" id="PS50084">
    <property type="entry name" value="KH_TYPE_1"/>
    <property type="match status" value="1"/>
</dbReference>
<evidence type="ECO:0000256" key="17">
    <source>
        <dbReference type="PROSITE-ProRule" id="PRU00047"/>
    </source>
</evidence>
<feature type="region of interest" description="Disordered" evidence="20">
    <location>
        <begin position="1"/>
        <end position="92"/>
    </location>
</feature>
<evidence type="ECO:0000256" key="5">
    <source>
        <dbReference type="ARBA" id="ARBA00022664"/>
    </source>
</evidence>
<feature type="compositionally biased region" description="Pro residues" evidence="20">
    <location>
        <begin position="575"/>
        <end position="593"/>
    </location>
</feature>
<dbReference type="PROSITE" id="PS50158">
    <property type="entry name" value="ZF_CCHC"/>
    <property type="match status" value="1"/>
</dbReference>
<dbReference type="PANTHER" id="PTHR11208:SF45">
    <property type="entry name" value="SPLICING FACTOR 1"/>
    <property type="match status" value="1"/>
</dbReference>
<evidence type="ECO:0000256" key="3">
    <source>
        <dbReference type="ARBA" id="ARBA00022491"/>
    </source>
</evidence>
<proteinExistence type="inferred from homology"/>
<dbReference type="Pfam" id="PF16275">
    <property type="entry name" value="SF1-HH"/>
    <property type="match status" value="1"/>
</dbReference>
<feature type="compositionally biased region" description="Pro residues" evidence="20">
    <location>
        <begin position="605"/>
        <end position="622"/>
    </location>
</feature>
<dbReference type="GO" id="GO:0048024">
    <property type="term" value="P:regulation of mRNA splicing, via spliceosome"/>
    <property type="evidence" value="ECO:0007669"/>
    <property type="project" value="TreeGrafter"/>
</dbReference>
<evidence type="ECO:0000313" key="23">
    <source>
        <dbReference type="Proteomes" id="UP000708208"/>
    </source>
</evidence>
<evidence type="ECO:0000256" key="9">
    <source>
        <dbReference type="ARBA" id="ARBA00022833"/>
    </source>
</evidence>
<evidence type="ECO:0000256" key="4">
    <source>
        <dbReference type="ARBA" id="ARBA00022553"/>
    </source>
</evidence>
<comment type="similarity">
    <text evidence="2 19">Belongs to the BBP/SF1 family.</text>
</comment>
<keyword evidence="13" id="KW-0804">Transcription</keyword>
<accession>A0A8J2JXJ4</accession>
<evidence type="ECO:0000256" key="10">
    <source>
        <dbReference type="ARBA" id="ARBA00022884"/>
    </source>
</evidence>
<evidence type="ECO:0000256" key="7">
    <source>
        <dbReference type="ARBA" id="ARBA00022728"/>
    </source>
</evidence>